<dbReference type="InterPro" id="IPR002933">
    <property type="entry name" value="Peptidase_M20"/>
</dbReference>
<gene>
    <name evidence="7" type="ORF">UFOPK1684_01262</name>
</gene>
<protein>
    <submittedName>
        <fullName evidence="7">Unannotated protein</fullName>
    </submittedName>
</protein>
<name>A0A6J6EWM2_9ZZZZ</name>
<organism evidence="7">
    <name type="scientific">freshwater metagenome</name>
    <dbReference type="NCBI Taxonomy" id="449393"/>
    <lineage>
        <taxon>unclassified sequences</taxon>
        <taxon>metagenomes</taxon>
        <taxon>ecological metagenomes</taxon>
    </lineage>
</organism>
<dbReference type="SUPFAM" id="SSF53187">
    <property type="entry name" value="Zn-dependent exopeptidases"/>
    <property type="match status" value="1"/>
</dbReference>
<comment type="similarity">
    <text evidence="2">Belongs to the peptidase M20A family.</text>
</comment>
<dbReference type="Pfam" id="PF07687">
    <property type="entry name" value="M20_dimer"/>
    <property type="match status" value="1"/>
</dbReference>
<sequence>MIDLEKVIADTQSLISIDSQNPGVGEGECGAWVSRRLSDMGLTPTAMTVQKNRDNIIATVPGGDSPRLVILGHLDTVPIGEGWSVDPLGGEIREDKIYGRGACDMKGGVAVALGLLEALGTHNVTPAGDVVFVATVDEEAPDMAGAHHLVASDVLRPTDQVIALEPTGTKLRIAQMGLRWLTVKVTGKMAHAGRAHLGIDSAHVMARIVDRLKGHIEALPYVDDILGRPRFTCGTFHAGVATNVVPPTAEASFDIRIVPPMVIEDVIPMVDTIAHAVLRDFPGATFTIDGLGAPRPPVRAAEDAPIIRGLRSAYQSVVGSSLPQGDDDGHEAYTDASMVAALTGSTSCTVFGPGSTDRAHTADEFVPISDLELVSRVMWQMVFDWDVICRATTD</sequence>
<keyword evidence="4" id="KW-0378">Hydrolase</keyword>
<evidence type="ECO:0000313" key="7">
    <source>
        <dbReference type="EMBL" id="CAB4579114.1"/>
    </source>
</evidence>
<proteinExistence type="inferred from homology"/>
<reference evidence="7" key="1">
    <citation type="submission" date="2020-05" db="EMBL/GenBank/DDBJ databases">
        <authorList>
            <person name="Chiriac C."/>
            <person name="Salcher M."/>
            <person name="Ghai R."/>
            <person name="Kavagutti S V."/>
        </authorList>
    </citation>
    <scope>NUCLEOTIDE SEQUENCE</scope>
</reference>
<accession>A0A6J6EWM2</accession>
<keyword evidence="3" id="KW-0479">Metal-binding</keyword>
<dbReference type="AlphaFoldDB" id="A0A6J6EWM2"/>
<dbReference type="GO" id="GO:0046872">
    <property type="term" value="F:metal ion binding"/>
    <property type="evidence" value="ECO:0007669"/>
    <property type="project" value="UniProtKB-KW"/>
</dbReference>
<evidence type="ECO:0000256" key="1">
    <source>
        <dbReference type="ARBA" id="ARBA00001947"/>
    </source>
</evidence>
<dbReference type="GO" id="GO:0016787">
    <property type="term" value="F:hydrolase activity"/>
    <property type="evidence" value="ECO:0007669"/>
    <property type="project" value="UniProtKB-KW"/>
</dbReference>
<dbReference type="PANTHER" id="PTHR43808">
    <property type="entry name" value="ACETYLORNITHINE DEACETYLASE"/>
    <property type="match status" value="1"/>
</dbReference>
<evidence type="ECO:0000256" key="5">
    <source>
        <dbReference type="ARBA" id="ARBA00022833"/>
    </source>
</evidence>
<comment type="cofactor">
    <cofactor evidence="1">
        <name>Zn(2+)</name>
        <dbReference type="ChEBI" id="CHEBI:29105"/>
    </cofactor>
</comment>
<evidence type="ECO:0000256" key="2">
    <source>
        <dbReference type="ARBA" id="ARBA00006247"/>
    </source>
</evidence>
<dbReference type="InterPro" id="IPR011650">
    <property type="entry name" value="Peptidase_M20_dimer"/>
</dbReference>
<evidence type="ECO:0000256" key="3">
    <source>
        <dbReference type="ARBA" id="ARBA00022723"/>
    </source>
</evidence>
<dbReference type="Gene3D" id="3.30.70.360">
    <property type="match status" value="1"/>
</dbReference>
<keyword evidence="5" id="KW-0862">Zinc</keyword>
<evidence type="ECO:0000259" key="6">
    <source>
        <dbReference type="Pfam" id="PF07687"/>
    </source>
</evidence>
<dbReference type="EMBL" id="CAEZTM010000074">
    <property type="protein sequence ID" value="CAB4579114.1"/>
    <property type="molecule type" value="Genomic_DNA"/>
</dbReference>
<dbReference type="CDD" id="cd08659">
    <property type="entry name" value="M20_ArgE_DapE-like"/>
    <property type="match status" value="1"/>
</dbReference>
<dbReference type="Gene3D" id="3.40.630.10">
    <property type="entry name" value="Zn peptidases"/>
    <property type="match status" value="2"/>
</dbReference>
<feature type="domain" description="Peptidase M20 dimerisation" evidence="6">
    <location>
        <begin position="173"/>
        <end position="274"/>
    </location>
</feature>
<dbReference type="PANTHER" id="PTHR43808:SF8">
    <property type="entry name" value="PEPTIDASE M20 DIMERISATION DOMAIN-CONTAINING PROTEIN"/>
    <property type="match status" value="1"/>
</dbReference>
<dbReference type="Pfam" id="PF01546">
    <property type="entry name" value="Peptidase_M20"/>
    <property type="match status" value="1"/>
</dbReference>
<dbReference type="SUPFAM" id="SSF55031">
    <property type="entry name" value="Bacterial exopeptidase dimerisation domain"/>
    <property type="match status" value="1"/>
</dbReference>
<dbReference type="InterPro" id="IPR050072">
    <property type="entry name" value="Peptidase_M20A"/>
</dbReference>
<evidence type="ECO:0000256" key="4">
    <source>
        <dbReference type="ARBA" id="ARBA00022801"/>
    </source>
</evidence>
<dbReference type="InterPro" id="IPR036264">
    <property type="entry name" value="Bact_exopeptidase_dim_dom"/>
</dbReference>